<dbReference type="Proteomes" id="UP000315825">
    <property type="component" value="Unassembled WGS sequence"/>
</dbReference>
<dbReference type="PANTHER" id="PTHR43522">
    <property type="entry name" value="TRANSKETOLASE"/>
    <property type="match status" value="1"/>
</dbReference>
<feature type="binding site" evidence="15">
    <location>
        <position position="65"/>
    </location>
    <ligand>
        <name>thiamine diphosphate</name>
        <dbReference type="ChEBI" id="CHEBI:58937"/>
    </ligand>
</feature>
<dbReference type="EMBL" id="SHBE01000004">
    <property type="protein sequence ID" value="RZO26430.1"/>
    <property type="molecule type" value="Genomic_DNA"/>
</dbReference>
<sequence>MINNQTVNALRFLSVDAVEKANSGHPGMPLGMADIAETLWRGHLRHNPKNPLWFNRDRFVLSNGHGSMLLYSLLHLTGYKLSIDDLKDFRKLGSKTPGHPEYKITPGVETTTGPLGQGLANAVGMALAEKILSAKINIRDAEIIDHFTYCFLGDGCLMEGVSHEVMSLAGVHKLNKLICFYDSNGISIDGEIDGWYRDDISKRCEAYNWNVIDSINGHDRDQINEAIVQAKKSDKPTMIVCKTSIGYGAGSKENSASSHGAALGEQIINELRQNLSWPYKPFEIPQKVYSDWNAVDSGKKYESEWNDLKQILKERAPENHKLLERLSSDFLPDSLEDEFKKIASEFEEIKENIATRKCSQIILERLIDLLPELIGGSADLSGSNNTNTSKSVSLTDDPSGNYIFYGVREFGMNAIMNGMSLHGGLIPYAGTFLVFMDYGRNAVRMASLMGIRTIFVFSHDSVALGEDGPTHQPIEHLSTLRSTPNMQTWRPANLIETLAAWKKSLQNKNNPTSIILSRQNLKHFETSSFEDACSGGYFIKHSSRHEINLVATGSEVSTVLEASALLAKEGINVNVASVPCIEELEKNTKKYNLIFKDKLTIAIECSHPNSWYRHTQHVLGIETYGESGTGSDLMNHFGFTAKTIAKRIKNII</sequence>
<dbReference type="InterPro" id="IPR055152">
    <property type="entry name" value="Transketolase-like_C_2"/>
</dbReference>
<feature type="binding site" evidence="14">
    <location>
        <position position="383"/>
    </location>
    <ligand>
        <name>substrate</name>
    </ligand>
</feature>
<comment type="cofactor">
    <cofactor evidence="1">
        <name>Ca(2+)</name>
        <dbReference type="ChEBI" id="CHEBI:29108"/>
    </cofactor>
</comment>
<dbReference type="AlphaFoldDB" id="A0A520MYX1"/>
<feature type="domain" description="Transketolase-like pyrimidine-binding" evidence="19">
    <location>
        <begin position="353"/>
        <end position="523"/>
    </location>
</feature>
<feature type="binding site" evidence="16">
    <location>
        <position position="154"/>
    </location>
    <ligand>
        <name>Mg(2+)</name>
        <dbReference type="ChEBI" id="CHEBI:18420"/>
    </ligand>
</feature>
<evidence type="ECO:0000256" key="15">
    <source>
        <dbReference type="PIRSR" id="PIRSR605478-3"/>
    </source>
</evidence>
<feature type="binding site" evidence="15">
    <location>
        <position position="435"/>
    </location>
    <ligand>
        <name>thiamine diphosphate</name>
        <dbReference type="ChEBI" id="CHEBI:58937"/>
    </ligand>
</feature>
<dbReference type="InterPro" id="IPR029061">
    <property type="entry name" value="THDP-binding"/>
</dbReference>
<dbReference type="SUPFAM" id="SSF52922">
    <property type="entry name" value="TK C-terminal domain-like"/>
    <property type="match status" value="1"/>
</dbReference>
<keyword evidence="7 16" id="KW-0479">Metal-binding</keyword>
<evidence type="ECO:0000259" key="19">
    <source>
        <dbReference type="SMART" id="SM00861"/>
    </source>
</evidence>
<evidence type="ECO:0000256" key="10">
    <source>
        <dbReference type="ARBA" id="ARBA00023052"/>
    </source>
</evidence>
<comment type="cofactor">
    <cofactor evidence="16">
        <name>Mg(2+)</name>
        <dbReference type="ChEBI" id="CHEBI:18420"/>
    </cofactor>
    <text evidence="16">Binds 1 Mg(2+) ion per subunit. Can also utilize other divalent metal cations, such as Ca(2+), Mn(2+) and Co(2+).</text>
</comment>
<protein>
    <recommendedName>
        <fullName evidence="5 12">Transketolase</fullName>
        <ecNumber evidence="5 12">2.2.1.1</ecNumber>
    </recommendedName>
</protein>
<feature type="binding site" evidence="15">
    <location>
        <begin position="113"/>
        <end position="115"/>
    </location>
    <ligand>
        <name>thiamine diphosphate</name>
        <dbReference type="ChEBI" id="CHEBI:58937"/>
    </ligand>
</feature>
<dbReference type="GO" id="GO:0004802">
    <property type="term" value="F:transketolase activity"/>
    <property type="evidence" value="ECO:0007669"/>
    <property type="project" value="UniProtKB-UniRule"/>
</dbReference>
<dbReference type="CDD" id="cd02012">
    <property type="entry name" value="TPP_TK"/>
    <property type="match status" value="1"/>
</dbReference>
<comment type="similarity">
    <text evidence="3 18">Belongs to the transketolase family.</text>
</comment>
<feature type="binding site" evidence="15">
    <location>
        <position position="155"/>
    </location>
    <ligand>
        <name>thiamine diphosphate</name>
        <dbReference type="ChEBI" id="CHEBI:58937"/>
    </ligand>
</feature>
<evidence type="ECO:0000256" key="7">
    <source>
        <dbReference type="ARBA" id="ARBA00022723"/>
    </source>
</evidence>
<dbReference type="Pfam" id="PF02779">
    <property type="entry name" value="Transket_pyr"/>
    <property type="match status" value="1"/>
</dbReference>
<dbReference type="InterPro" id="IPR033247">
    <property type="entry name" value="Transketolase_fam"/>
</dbReference>
<feature type="binding site" evidence="14">
    <location>
        <position position="471"/>
    </location>
    <ligand>
        <name>substrate</name>
    </ligand>
</feature>
<evidence type="ECO:0000256" key="18">
    <source>
        <dbReference type="RuleBase" id="RU004996"/>
    </source>
</evidence>
<comment type="cofactor">
    <cofactor evidence="18">
        <name>Mg(2+)</name>
        <dbReference type="ChEBI" id="CHEBI:18420"/>
    </cofactor>
    <cofactor evidence="18">
        <name>Ca(2+)</name>
        <dbReference type="ChEBI" id="CHEBI:29108"/>
    </cofactor>
    <cofactor evidence="18">
        <name>Mn(2+)</name>
        <dbReference type="ChEBI" id="CHEBI:29035"/>
    </cofactor>
    <cofactor evidence="18">
        <name>Co(2+)</name>
        <dbReference type="ChEBI" id="CHEBI:48828"/>
    </cofactor>
    <text evidence="18">Binds 1 Mg(2+) ion per subunit. Can also utilize other divalent metal cations, such as Ca(2+), Mn(2+) and Co(2+).</text>
</comment>
<dbReference type="InterPro" id="IPR009014">
    <property type="entry name" value="Transketo_C/PFOR_II"/>
</dbReference>
<dbReference type="Pfam" id="PF22613">
    <property type="entry name" value="Transketolase_C_1"/>
    <property type="match status" value="1"/>
</dbReference>
<dbReference type="GO" id="GO:0046872">
    <property type="term" value="F:metal ion binding"/>
    <property type="evidence" value="ECO:0007669"/>
    <property type="project" value="UniProtKB-KW"/>
</dbReference>
<comment type="function">
    <text evidence="18">Catalyzes the transfer of a two-carbon ketol group from a ketose donor to an aldose acceptor, via a covalent intermediate with the cofactor thiamine pyrophosphate.</text>
</comment>
<evidence type="ECO:0000256" key="5">
    <source>
        <dbReference type="ARBA" id="ARBA00013152"/>
    </source>
</evidence>
<dbReference type="GO" id="GO:0005829">
    <property type="term" value="C:cytosol"/>
    <property type="evidence" value="ECO:0007669"/>
    <property type="project" value="TreeGrafter"/>
</dbReference>
<keyword evidence="8 18" id="KW-0106">Calcium</keyword>
<dbReference type="InterPro" id="IPR049557">
    <property type="entry name" value="Transketolase_CS"/>
</dbReference>
<evidence type="ECO:0000256" key="17">
    <source>
        <dbReference type="PIRSR" id="PIRSR605478-5"/>
    </source>
</evidence>
<feature type="binding site" evidence="14">
    <location>
        <position position="25"/>
    </location>
    <ligand>
        <name>substrate</name>
    </ligand>
</feature>
<comment type="caution">
    <text evidence="20">The sequence shown here is derived from an EMBL/GenBank/DDBJ whole genome shotgun (WGS) entry which is preliminary data.</text>
</comment>
<dbReference type="Pfam" id="PF00456">
    <property type="entry name" value="Transketolase_N"/>
    <property type="match status" value="1"/>
</dbReference>
<gene>
    <name evidence="20" type="primary">tkt</name>
    <name evidence="20" type="ORF">EVA92_02735</name>
</gene>
<dbReference type="NCBIfam" id="TIGR00232">
    <property type="entry name" value="tktlase_bact"/>
    <property type="match status" value="1"/>
</dbReference>
<comment type="cofactor">
    <cofactor evidence="2">
        <name>Co(2+)</name>
        <dbReference type="ChEBI" id="CHEBI:48828"/>
    </cofactor>
</comment>
<dbReference type="InterPro" id="IPR005474">
    <property type="entry name" value="Transketolase_N"/>
</dbReference>
<dbReference type="InterPro" id="IPR005475">
    <property type="entry name" value="Transketolase-like_Pyr-bd"/>
</dbReference>
<reference evidence="20 21" key="1">
    <citation type="submission" date="2019-02" db="EMBL/GenBank/DDBJ databases">
        <title>Prokaryotic population dynamics and viral predation in marine succession experiment using metagenomics: the confinement effect.</title>
        <authorList>
            <person name="Haro-Moreno J.M."/>
            <person name="Rodriguez-Valera F."/>
            <person name="Lopez-Perez M."/>
        </authorList>
    </citation>
    <scope>NUCLEOTIDE SEQUENCE [LARGE SCALE GENOMIC DNA]</scope>
    <source>
        <strain evidence="20">MED-G159</strain>
    </source>
</reference>
<accession>A0A520MYX1</accession>
<dbReference type="InterPro" id="IPR005478">
    <property type="entry name" value="Transketolase_bac-like"/>
</dbReference>
<feature type="site" description="Important for catalytic activity" evidence="17">
    <location>
        <position position="259"/>
    </location>
</feature>
<feature type="binding site" evidence="15">
    <location>
        <position position="184"/>
    </location>
    <ligand>
        <name>thiamine diphosphate</name>
        <dbReference type="ChEBI" id="CHEBI:58937"/>
    </ligand>
</feature>
<dbReference type="SMART" id="SM00861">
    <property type="entry name" value="Transket_pyr"/>
    <property type="match status" value="1"/>
</dbReference>
<evidence type="ECO:0000256" key="16">
    <source>
        <dbReference type="PIRSR" id="PIRSR605478-4"/>
    </source>
</evidence>
<keyword evidence="10 15" id="KW-0786">Thiamine pyrophosphate</keyword>
<feature type="binding site" evidence="14">
    <location>
        <position position="259"/>
    </location>
    <ligand>
        <name>substrate</name>
    </ligand>
</feature>
<feature type="site" description="Important for catalytic activity" evidence="17">
    <location>
        <position position="25"/>
    </location>
</feature>
<evidence type="ECO:0000256" key="2">
    <source>
        <dbReference type="ARBA" id="ARBA00001941"/>
    </source>
</evidence>
<comment type="catalytic activity">
    <reaction evidence="11 18">
        <text>D-sedoheptulose 7-phosphate + D-glyceraldehyde 3-phosphate = aldehydo-D-ribose 5-phosphate + D-xylulose 5-phosphate</text>
        <dbReference type="Rhea" id="RHEA:10508"/>
        <dbReference type="ChEBI" id="CHEBI:57483"/>
        <dbReference type="ChEBI" id="CHEBI:57737"/>
        <dbReference type="ChEBI" id="CHEBI:58273"/>
        <dbReference type="ChEBI" id="CHEBI:59776"/>
        <dbReference type="EC" id="2.2.1.1"/>
    </reaction>
</comment>
<evidence type="ECO:0000256" key="4">
    <source>
        <dbReference type="ARBA" id="ARBA00011738"/>
    </source>
</evidence>
<evidence type="ECO:0000256" key="1">
    <source>
        <dbReference type="ARBA" id="ARBA00001913"/>
    </source>
</evidence>
<feature type="binding site" evidence="16">
    <location>
        <position position="184"/>
    </location>
    <ligand>
        <name>Mg(2+)</name>
        <dbReference type="ChEBI" id="CHEBI:18420"/>
    </ligand>
</feature>
<dbReference type="FunFam" id="3.40.50.970:FF:000004">
    <property type="entry name" value="Transketolase"/>
    <property type="match status" value="1"/>
</dbReference>
<evidence type="ECO:0000256" key="3">
    <source>
        <dbReference type="ARBA" id="ARBA00007131"/>
    </source>
</evidence>
<dbReference type="FunFam" id="3.40.50.970:FF:000003">
    <property type="entry name" value="Transketolase"/>
    <property type="match status" value="1"/>
</dbReference>
<proteinExistence type="inferred from homology"/>
<comment type="cofactor">
    <cofactor evidence="15">
        <name>thiamine diphosphate</name>
        <dbReference type="ChEBI" id="CHEBI:58937"/>
    </cofactor>
    <text evidence="15">Binds 1 thiamine pyrophosphate per subunit. During the reaction, the substrate forms a covalent intermediate with the cofactor.</text>
</comment>
<feature type="binding site" evidence="16">
    <location>
        <position position="186"/>
    </location>
    <ligand>
        <name>Mg(2+)</name>
        <dbReference type="ChEBI" id="CHEBI:18420"/>
    </ligand>
</feature>
<dbReference type="Gene3D" id="3.40.50.920">
    <property type="match status" value="1"/>
</dbReference>
<dbReference type="SUPFAM" id="SSF52518">
    <property type="entry name" value="Thiamin diphosphate-binding fold (THDP-binding)"/>
    <property type="match status" value="2"/>
</dbReference>
<evidence type="ECO:0000313" key="21">
    <source>
        <dbReference type="Proteomes" id="UP000315825"/>
    </source>
</evidence>
<evidence type="ECO:0000256" key="6">
    <source>
        <dbReference type="ARBA" id="ARBA00022679"/>
    </source>
</evidence>
<keyword evidence="9 16" id="KW-0460">Magnesium</keyword>
<feature type="binding site" evidence="15">
    <location>
        <position position="259"/>
    </location>
    <ligand>
        <name>thiamine diphosphate</name>
        <dbReference type="ChEBI" id="CHEBI:58937"/>
    </ligand>
</feature>
<dbReference type="PROSITE" id="PS00802">
    <property type="entry name" value="TRANSKETOLASE_2"/>
    <property type="match status" value="1"/>
</dbReference>
<evidence type="ECO:0000256" key="14">
    <source>
        <dbReference type="PIRSR" id="PIRSR605478-2"/>
    </source>
</evidence>
<dbReference type="Gene3D" id="3.40.50.970">
    <property type="match status" value="2"/>
</dbReference>
<dbReference type="PROSITE" id="PS00801">
    <property type="entry name" value="TRANSKETOLASE_1"/>
    <property type="match status" value="1"/>
</dbReference>
<dbReference type="EC" id="2.2.1.1" evidence="5 12"/>
<comment type="subunit">
    <text evidence="4 18">Homodimer.</text>
</comment>
<evidence type="ECO:0000256" key="8">
    <source>
        <dbReference type="ARBA" id="ARBA00022837"/>
    </source>
</evidence>
<dbReference type="PANTHER" id="PTHR43522:SF2">
    <property type="entry name" value="TRANSKETOLASE 1-RELATED"/>
    <property type="match status" value="1"/>
</dbReference>
<feature type="binding site" evidence="14">
    <location>
        <position position="459"/>
    </location>
    <ligand>
        <name>substrate</name>
    </ligand>
</feature>
<feature type="active site" description="Proton donor" evidence="13">
    <location>
        <position position="409"/>
    </location>
</feature>
<evidence type="ECO:0000256" key="13">
    <source>
        <dbReference type="PIRSR" id="PIRSR605478-1"/>
    </source>
</evidence>
<feature type="binding site" evidence="14">
    <location>
        <position position="356"/>
    </location>
    <ligand>
        <name>substrate</name>
    </ligand>
</feature>
<feature type="binding site" evidence="14">
    <location>
        <position position="518"/>
    </location>
    <ligand>
        <name>substrate</name>
    </ligand>
</feature>
<evidence type="ECO:0000256" key="11">
    <source>
        <dbReference type="ARBA" id="ARBA00049473"/>
    </source>
</evidence>
<evidence type="ECO:0000313" key="20">
    <source>
        <dbReference type="EMBL" id="RZO26430.1"/>
    </source>
</evidence>
<organism evidence="20 21">
    <name type="scientific">SAR86 cluster bacterium</name>
    <dbReference type="NCBI Taxonomy" id="2030880"/>
    <lineage>
        <taxon>Bacteria</taxon>
        <taxon>Pseudomonadati</taxon>
        <taxon>Pseudomonadota</taxon>
        <taxon>Gammaproteobacteria</taxon>
        <taxon>SAR86 cluster</taxon>
    </lineage>
</organism>
<dbReference type="InterPro" id="IPR020826">
    <property type="entry name" value="Transketolase_BS"/>
</dbReference>
<dbReference type="GO" id="GO:0006098">
    <property type="term" value="P:pentose-phosphate shunt"/>
    <property type="evidence" value="ECO:0007669"/>
    <property type="project" value="TreeGrafter"/>
</dbReference>
<dbReference type="CDD" id="cd07033">
    <property type="entry name" value="TPP_PYR_DXS_TK_like"/>
    <property type="match status" value="1"/>
</dbReference>
<evidence type="ECO:0000256" key="9">
    <source>
        <dbReference type="ARBA" id="ARBA00022842"/>
    </source>
</evidence>
<keyword evidence="6 18" id="KW-0808">Transferase</keyword>
<feature type="binding site" evidence="14">
    <location>
        <position position="467"/>
    </location>
    <ligand>
        <name>substrate</name>
    </ligand>
</feature>
<name>A0A520MYX1_9GAMM</name>
<evidence type="ECO:0000256" key="12">
    <source>
        <dbReference type="NCBIfam" id="TIGR00232"/>
    </source>
</evidence>